<gene>
    <name evidence="1" type="ORF">EJB05_26937</name>
</gene>
<dbReference type="EMBL" id="RWGY01000013">
    <property type="protein sequence ID" value="TVU24495.1"/>
    <property type="molecule type" value="Genomic_DNA"/>
</dbReference>
<organism evidence="1 2">
    <name type="scientific">Eragrostis curvula</name>
    <name type="common">weeping love grass</name>
    <dbReference type="NCBI Taxonomy" id="38414"/>
    <lineage>
        <taxon>Eukaryota</taxon>
        <taxon>Viridiplantae</taxon>
        <taxon>Streptophyta</taxon>
        <taxon>Embryophyta</taxon>
        <taxon>Tracheophyta</taxon>
        <taxon>Spermatophyta</taxon>
        <taxon>Magnoliopsida</taxon>
        <taxon>Liliopsida</taxon>
        <taxon>Poales</taxon>
        <taxon>Poaceae</taxon>
        <taxon>PACMAD clade</taxon>
        <taxon>Chloridoideae</taxon>
        <taxon>Eragrostideae</taxon>
        <taxon>Eragrostidinae</taxon>
        <taxon>Eragrostis</taxon>
    </lineage>
</organism>
<dbReference type="Gramene" id="TVU24495">
    <property type="protein sequence ID" value="TVU24495"/>
    <property type="gene ID" value="EJB05_26937"/>
</dbReference>
<dbReference type="PANTHER" id="PTHR45708:SF11">
    <property type="entry name" value="XYLANASE INHIBITOR PROTEIN XIP"/>
    <property type="match status" value="1"/>
</dbReference>
<dbReference type="PANTHER" id="PTHR45708">
    <property type="entry name" value="ENDOCHITINASE"/>
    <property type="match status" value="1"/>
</dbReference>
<dbReference type="GO" id="GO:0004568">
    <property type="term" value="F:chitinase activity"/>
    <property type="evidence" value="ECO:0007669"/>
    <property type="project" value="TreeGrafter"/>
</dbReference>
<keyword evidence="2" id="KW-1185">Reference proteome</keyword>
<comment type="caution">
    <text evidence="1">The sequence shown here is derived from an EMBL/GenBank/DDBJ whole genome shotgun (WGS) entry which is preliminary data.</text>
</comment>
<feature type="non-terminal residue" evidence="1">
    <location>
        <position position="1"/>
    </location>
</feature>
<proteinExistence type="predicted"/>
<dbReference type="Gene3D" id="3.20.20.80">
    <property type="entry name" value="Glycosidases"/>
    <property type="match status" value="1"/>
</dbReference>
<sequence>MAGLAAAADDSIGNIAVFCGWNKTEGTLREACDTGKYTTVIISFLNSFGHGKYALNLSGHPLDGVDDDIKHFKSKGILVLLSIGGSATAGGGDYSLPSSQAAADLADYLWHGFLGGASGSGRQEDEDAVSLAVLDVVADAGEPVAGDVELVVAMAEGAEEGDDDGGVLAGVASLAQGALVLVPAPVDADVAGGRPGCQLQGKNQCKEQGACLTALERHRGEIHGWVI</sequence>
<reference evidence="1 2" key="1">
    <citation type="journal article" date="2019" name="Sci. Rep.">
        <title>A high-quality genome of Eragrostis curvula grass provides insights into Poaceae evolution and supports new strategies to enhance forage quality.</title>
        <authorList>
            <person name="Carballo J."/>
            <person name="Santos B.A.C.M."/>
            <person name="Zappacosta D."/>
            <person name="Garbus I."/>
            <person name="Selva J.P."/>
            <person name="Gallo C.A."/>
            <person name="Diaz A."/>
            <person name="Albertini E."/>
            <person name="Caccamo M."/>
            <person name="Echenique V."/>
        </authorList>
    </citation>
    <scope>NUCLEOTIDE SEQUENCE [LARGE SCALE GENOMIC DNA]</scope>
    <source>
        <strain evidence="2">cv. Victoria</strain>
        <tissue evidence="1">Leaf</tissue>
    </source>
</reference>
<dbReference type="InterPro" id="IPR017853">
    <property type="entry name" value="GH"/>
</dbReference>
<accession>A0A5J9UM20</accession>
<dbReference type="GO" id="GO:0005576">
    <property type="term" value="C:extracellular region"/>
    <property type="evidence" value="ECO:0007669"/>
    <property type="project" value="TreeGrafter"/>
</dbReference>
<protein>
    <recommendedName>
        <fullName evidence="3">GH18 domain-containing protein</fullName>
    </recommendedName>
</protein>
<name>A0A5J9UM20_9POAL</name>
<dbReference type="InterPro" id="IPR050542">
    <property type="entry name" value="Glycosyl_Hydrlase18_Chitinase"/>
</dbReference>
<evidence type="ECO:0008006" key="3">
    <source>
        <dbReference type="Google" id="ProtNLM"/>
    </source>
</evidence>
<dbReference type="Proteomes" id="UP000324897">
    <property type="component" value="Chromosome 2"/>
</dbReference>
<evidence type="ECO:0000313" key="2">
    <source>
        <dbReference type="Proteomes" id="UP000324897"/>
    </source>
</evidence>
<dbReference type="SUPFAM" id="SSF51445">
    <property type="entry name" value="(Trans)glycosidases"/>
    <property type="match status" value="1"/>
</dbReference>
<dbReference type="AlphaFoldDB" id="A0A5J9UM20"/>
<evidence type="ECO:0000313" key="1">
    <source>
        <dbReference type="EMBL" id="TVU24495.1"/>
    </source>
</evidence>
<dbReference type="OrthoDB" id="6020543at2759"/>